<accession>A0AA47M695</accession>
<feature type="compositionally biased region" description="Basic and acidic residues" evidence="1">
    <location>
        <begin position="320"/>
        <end position="329"/>
    </location>
</feature>
<feature type="compositionally biased region" description="Low complexity" evidence="1">
    <location>
        <begin position="95"/>
        <end position="111"/>
    </location>
</feature>
<sequence length="362" mass="37214">MERYSGLWPPLEEETEEESAPTPPSTKTHSSMGGSDIMHAFTPENTHPEPDSTTTTALDLILPGHMRSVGSIDSSPLTLGSSHLTLTPTPDRSSDLCSSSTSTTSSGCSDGSPGGPPLCMGGLGPQRGMDRGSSSSGVGVNSSSTRSDSTTTSVVTPPASPPRGRDWPGPGPPMPVFPPTALRGSKGARILRDPDGSAVDVGGGAFEGADSALSSSSSLGLLLQERSARAAREKQKMREAERAALVGEGDTRLPPIGGEQKRVRGAESRPPRVLGPLQGSSLFLHLKSLRDAPPQAGSEGSRGAGEGGARALWKAVFSGKPKDMKKGDRGVSLGGNMAAKGRKEAGRLKRATGNAVVHPLTT</sequence>
<dbReference type="AlphaFoldDB" id="A0AA47M695"/>
<feature type="compositionally biased region" description="Pro residues" evidence="1">
    <location>
        <begin position="169"/>
        <end position="178"/>
    </location>
</feature>
<organism evidence="2 3">
    <name type="scientific">Merluccius polli</name>
    <name type="common">Benguela hake</name>
    <name type="synonym">Merluccius cadenati</name>
    <dbReference type="NCBI Taxonomy" id="89951"/>
    <lineage>
        <taxon>Eukaryota</taxon>
        <taxon>Metazoa</taxon>
        <taxon>Chordata</taxon>
        <taxon>Craniata</taxon>
        <taxon>Vertebrata</taxon>
        <taxon>Euteleostomi</taxon>
        <taxon>Actinopterygii</taxon>
        <taxon>Neopterygii</taxon>
        <taxon>Teleostei</taxon>
        <taxon>Neoteleostei</taxon>
        <taxon>Acanthomorphata</taxon>
        <taxon>Zeiogadaria</taxon>
        <taxon>Gadariae</taxon>
        <taxon>Gadiformes</taxon>
        <taxon>Gadoidei</taxon>
        <taxon>Merlucciidae</taxon>
        <taxon>Merluccius</taxon>
    </lineage>
</organism>
<comment type="caution">
    <text evidence="2">The sequence shown here is derived from an EMBL/GenBank/DDBJ whole genome shotgun (WGS) entry which is preliminary data.</text>
</comment>
<gene>
    <name evidence="2" type="ORF">N1851_029994</name>
</gene>
<keyword evidence="3" id="KW-1185">Reference proteome</keyword>
<feature type="compositionally biased region" description="Low complexity" evidence="1">
    <location>
        <begin position="132"/>
        <end position="157"/>
    </location>
</feature>
<evidence type="ECO:0000313" key="3">
    <source>
        <dbReference type="Proteomes" id="UP001174136"/>
    </source>
</evidence>
<feature type="region of interest" description="Disordered" evidence="1">
    <location>
        <begin position="318"/>
        <end position="362"/>
    </location>
</feature>
<protein>
    <submittedName>
        <fullName evidence="2">Uncharacterized protein</fullName>
    </submittedName>
</protein>
<evidence type="ECO:0000256" key="1">
    <source>
        <dbReference type="SAM" id="MobiDB-lite"/>
    </source>
</evidence>
<dbReference type="Proteomes" id="UP001174136">
    <property type="component" value="Unassembled WGS sequence"/>
</dbReference>
<feature type="compositionally biased region" description="Basic and acidic residues" evidence="1">
    <location>
        <begin position="230"/>
        <end position="242"/>
    </location>
</feature>
<feature type="compositionally biased region" description="Basic and acidic residues" evidence="1">
    <location>
        <begin position="259"/>
        <end position="270"/>
    </location>
</feature>
<reference evidence="2" key="1">
    <citation type="journal article" date="2023" name="Front. Mar. Sci.">
        <title>A new Merluccius polli reference genome to investigate the effects of global change in West African waters.</title>
        <authorList>
            <person name="Mateo J.L."/>
            <person name="Blanco-Fernandez C."/>
            <person name="Garcia-Vazquez E."/>
            <person name="Machado-Schiaffino G."/>
        </authorList>
    </citation>
    <scope>NUCLEOTIDE SEQUENCE</scope>
    <source>
        <strain evidence="2">C29</strain>
        <tissue evidence="2">Fin</tissue>
    </source>
</reference>
<feature type="region of interest" description="Disordered" evidence="1">
    <location>
        <begin position="230"/>
        <end position="275"/>
    </location>
</feature>
<feature type="region of interest" description="Disordered" evidence="1">
    <location>
        <begin position="1"/>
        <end position="205"/>
    </location>
</feature>
<dbReference type="EMBL" id="JAOPHQ010005706">
    <property type="protein sequence ID" value="KAK0134438.1"/>
    <property type="molecule type" value="Genomic_DNA"/>
</dbReference>
<evidence type="ECO:0000313" key="2">
    <source>
        <dbReference type="EMBL" id="KAK0134438.1"/>
    </source>
</evidence>
<feature type="compositionally biased region" description="Polar residues" evidence="1">
    <location>
        <begin position="71"/>
        <end position="91"/>
    </location>
</feature>
<proteinExistence type="predicted"/>
<name>A0AA47M695_MERPO</name>